<name>A0AA39V1F8_9AGAR</name>
<protein>
    <submittedName>
        <fullName evidence="1">Uncharacterized protein</fullName>
    </submittedName>
</protein>
<evidence type="ECO:0000313" key="2">
    <source>
        <dbReference type="Proteomes" id="UP001175228"/>
    </source>
</evidence>
<keyword evidence="2" id="KW-1185">Reference proteome</keyword>
<organism evidence="1 2">
    <name type="scientific">Armillaria luteobubalina</name>
    <dbReference type="NCBI Taxonomy" id="153913"/>
    <lineage>
        <taxon>Eukaryota</taxon>
        <taxon>Fungi</taxon>
        <taxon>Dikarya</taxon>
        <taxon>Basidiomycota</taxon>
        <taxon>Agaricomycotina</taxon>
        <taxon>Agaricomycetes</taxon>
        <taxon>Agaricomycetidae</taxon>
        <taxon>Agaricales</taxon>
        <taxon>Marasmiineae</taxon>
        <taxon>Physalacriaceae</taxon>
        <taxon>Armillaria</taxon>
    </lineage>
</organism>
<dbReference type="AlphaFoldDB" id="A0AA39V1F8"/>
<gene>
    <name evidence="1" type="ORF">EDD18DRAFT_1328595</name>
</gene>
<accession>A0AA39V1F8</accession>
<reference evidence="1" key="1">
    <citation type="submission" date="2023-06" db="EMBL/GenBank/DDBJ databases">
        <authorList>
            <consortium name="Lawrence Berkeley National Laboratory"/>
            <person name="Ahrendt S."/>
            <person name="Sahu N."/>
            <person name="Indic B."/>
            <person name="Wong-Bajracharya J."/>
            <person name="Merenyi Z."/>
            <person name="Ke H.-M."/>
            <person name="Monk M."/>
            <person name="Kocsube S."/>
            <person name="Drula E."/>
            <person name="Lipzen A."/>
            <person name="Balint B."/>
            <person name="Henrissat B."/>
            <person name="Andreopoulos B."/>
            <person name="Martin F.M."/>
            <person name="Harder C.B."/>
            <person name="Rigling D."/>
            <person name="Ford K.L."/>
            <person name="Foster G.D."/>
            <person name="Pangilinan J."/>
            <person name="Papanicolaou A."/>
            <person name="Barry K."/>
            <person name="LaButti K."/>
            <person name="Viragh M."/>
            <person name="Koriabine M."/>
            <person name="Yan M."/>
            <person name="Riley R."/>
            <person name="Champramary S."/>
            <person name="Plett K.L."/>
            <person name="Tsai I.J."/>
            <person name="Slot J."/>
            <person name="Sipos G."/>
            <person name="Plett J."/>
            <person name="Nagy L.G."/>
            <person name="Grigoriev I.V."/>
        </authorList>
    </citation>
    <scope>NUCLEOTIDE SEQUENCE</scope>
    <source>
        <strain evidence="1">HWK02</strain>
    </source>
</reference>
<dbReference type="Proteomes" id="UP001175228">
    <property type="component" value="Unassembled WGS sequence"/>
</dbReference>
<dbReference type="EMBL" id="JAUEPU010000006">
    <property type="protein sequence ID" value="KAK0501690.1"/>
    <property type="molecule type" value="Genomic_DNA"/>
</dbReference>
<comment type="caution">
    <text evidence="1">The sequence shown here is derived from an EMBL/GenBank/DDBJ whole genome shotgun (WGS) entry which is preliminary data.</text>
</comment>
<evidence type="ECO:0000313" key="1">
    <source>
        <dbReference type="EMBL" id="KAK0501690.1"/>
    </source>
</evidence>
<sequence>MSTKGTDTGFEIAPVGIVSRREITLGQDISEKIKPAAGLIGVRNGGHLSAGITPLLQSVGAHEPSLVHCYIPRALLWGRSWEPPLISRAENINVFFLKLLTFGMETFQEEDLNEFRVLNPPPIPSKTRPYGCATRYLASFAKTRLFKKLESSIVTHQWDNDYTLLHMLQAQEGSAVTPLTSTVPGSSARNEIKKEAKRTGVKTIQGRNYSTPSYPKLMFAVVRAQVSLLSSPANIVATIKNIIFKKDERSGASSEHRQLLLGFQLYAGKRSSKSNNGDVIPRNLRRSSEECEIECYSSVKENDDFEDFVVRAEILNRSEKPVDRDVSRARRPWRDYRLLCTASCSVKVKKQVEAKFGVLCGAHEPLQRMSSMIVERNTQLAQRGWKKVVNWDGNEAGTGGNLRTGDPPLSSFCLGFLILGGRTEERKIPRLGTAATPSPQMMQPDGCYRWEQKFPFSSGPDSTERYVDVQAQALGKPNAKFSRRWCCTGPFGTTLFLGRTGDFARIFRTFADIDIQTVNGHSDMVVGPGGFIMHNECNIARSLRPRTALDHDRTLMTLRGDLCLALFCSKERASMSVRGGNSSSF</sequence>
<proteinExistence type="predicted"/>